<protein>
    <submittedName>
        <fullName evidence="1">Uncharacterized protein</fullName>
    </submittedName>
</protein>
<comment type="caution">
    <text evidence="1">The sequence shown here is derived from an EMBL/GenBank/DDBJ whole genome shotgun (WGS) entry which is preliminary data.</text>
</comment>
<accession>A0A0F9LRJ7</accession>
<dbReference type="EMBL" id="LAZR01011823">
    <property type="protein sequence ID" value="KKM58393.1"/>
    <property type="molecule type" value="Genomic_DNA"/>
</dbReference>
<gene>
    <name evidence="1" type="ORF">LCGC14_1549460</name>
</gene>
<organism evidence="1">
    <name type="scientific">marine sediment metagenome</name>
    <dbReference type="NCBI Taxonomy" id="412755"/>
    <lineage>
        <taxon>unclassified sequences</taxon>
        <taxon>metagenomes</taxon>
        <taxon>ecological metagenomes</taxon>
    </lineage>
</organism>
<reference evidence="1" key="1">
    <citation type="journal article" date="2015" name="Nature">
        <title>Complex archaea that bridge the gap between prokaryotes and eukaryotes.</title>
        <authorList>
            <person name="Spang A."/>
            <person name="Saw J.H."/>
            <person name="Jorgensen S.L."/>
            <person name="Zaremba-Niedzwiedzka K."/>
            <person name="Martijn J."/>
            <person name="Lind A.E."/>
            <person name="van Eijk R."/>
            <person name="Schleper C."/>
            <person name="Guy L."/>
            <person name="Ettema T.J."/>
        </authorList>
    </citation>
    <scope>NUCLEOTIDE SEQUENCE</scope>
</reference>
<evidence type="ECO:0000313" key="1">
    <source>
        <dbReference type="EMBL" id="KKM58393.1"/>
    </source>
</evidence>
<name>A0A0F9LRJ7_9ZZZZ</name>
<sequence>MSRLCRFNRKYRGGFVKLFHYEQPKCKLRTLPSNMLFICKVSRQLQINYNAEMKSHLEIDRLNDTPVTKRKAVEEYAPELGLVVRQWFGEILTPAEDLALERYLFRCKFPLQ</sequence>
<proteinExistence type="predicted"/>
<dbReference type="AlphaFoldDB" id="A0A0F9LRJ7"/>